<feature type="transmembrane region" description="Helical" evidence="1">
    <location>
        <begin position="12"/>
        <end position="30"/>
    </location>
</feature>
<accession>A0A173WMQ6</accession>
<feature type="transmembrane region" description="Helical" evidence="1">
    <location>
        <begin position="94"/>
        <end position="119"/>
    </location>
</feature>
<keyword evidence="1" id="KW-1133">Transmembrane helix</keyword>
<evidence type="ECO:0000313" key="2">
    <source>
        <dbReference type="EMBL" id="CUN20967.1"/>
    </source>
</evidence>
<dbReference type="Proteomes" id="UP000095395">
    <property type="component" value="Unassembled WGS sequence"/>
</dbReference>
<dbReference type="EMBL" id="CYYR01000001">
    <property type="protein sequence ID" value="CUN40246.1"/>
    <property type="molecule type" value="Genomic_DNA"/>
</dbReference>
<evidence type="ECO:0000313" key="4">
    <source>
        <dbReference type="Proteomes" id="UP000095395"/>
    </source>
</evidence>
<dbReference type="RefSeq" id="WP_055170286.1">
    <property type="nucleotide sequence ID" value="NZ_CATYLF010000007.1"/>
</dbReference>
<proteinExistence type="predicted"/>
<name>A0A173WMQ6_9FIRM</name>
<evidence type="ECO:0000313" key="3">
    <source>
        <dbReference type="EMBL" id="CUN40246.1"/>
    </source>
</evidence>
<sequence length="161" mass="18046">MATNTSKPLTKRIIFLLAAAILYLMIPQNATMPMPEEAVFPFSLLSLSQIARVFAFRQWIAMDLILFTAVLVIMQLIRGKHEGGMFLRNKTARIICMAAFLVVFLPLAYITIPTVFILGKPAFMSMDAWVFMFGKQGGANQYILHLWWAASAVLLDMGIAK</sequence>
<keyword evidence="1" id="KW-0472">Membrane</keyword>
<dbReference type="EMBL" id="CYXX01000020">
    <property type="protein sequence ID" value="CUN20967.1"/>
    <property type="molecule type" value="Genomic_DNA"/>
</dbReference>
<organism evidence="3 4">
    <name type="scientific">Roseburia inulinivorans</name>
    <dbReference type="NCBI Taxonomy" id="360807"/>
    <lineage>
        <taxon>Bacteria</taxon>
        <taxon>Bacillati</taxon>
        <taxon>Bacillota</taxon>
        <taxon>Clostridia</taxon>
        <taxon>Lachnospirales</taxon>
        <taxon>Lachnospiraceae</taxon>
        <taxon>Roseburia</taxon>
    </lineage>
</organism>
<dbReference type="Proteomes" id="UP000095453">
    <property type="component" value="Unassembled WGS sequence"/>
</dbReference>
<gene>
    <name evidence="3" type="ORF">ERS852392_00279</name>
    <name evidence="2" type="ORF">ERS852444_02439</name>
</gene>
<keyword evidence="1" id="KW-0812">Transmembrane</keyword>
<evidence type="ECO:0000256" key="1">
    <source>
        <dbReference type="SAM" id="Phobius"/>
    </source>
</evidence>
<feature type="transmembrane region" description="Helical" evidence="1">
    <location>
        <begin position="50"/>
        <end position="73"/>
    </location>
</feature>
<dbReference type="AlphaFoldDB" id="A0A173WMQ6"/>
<reference evidence="4 5" key="1">
    <citation type="submission" date="2015-09" db="EMBL/GenBank/DDBJ databases">
        <authorList>
            <consortium name="Pathogen Informatics"/>
        </authorList>
    </citation>
    <scope>NUCLEOTIDE SEQUENCE [LARGE SCALE GENOMIC DNA]</scope>
    <source>
        <strain evidence="3 4">2789STDY5608835</strain>
        <strain evidence="2 5">2789STDY5608887</strain>
    </source>
</reference>
<protein>
    <submittedName>
        <fullName evidence="3">Uncharacterized protein</fullName>
    </submittedName>
</protein>
<evidence type="ECO:0000313" key="5">
    <source>
        <dbReference type="Proteomes" id="UP000095453"/>
    </source>
</evidence>